<feature type="region of interest" description="Disordered" evidence="1">
    <location>
        <begin position="86"/>
        <end position="112"/>
    </location>
</feature>
<protein>
    <submittedName>
        <fullName evidence="2">Uncharacterized protein</fullName>
    </submittedName>
</protein>
<organism evidence="2 3">
    <name type="scientific">Eimeria brunetti</name>
    <dbReference type="NCBI Taxonomy" id="51314"/>
    <lineage>
        <taxon>Eukaryota</taxon>
        <taxon>Sar</taxon>
        <taxon>Alveolata</taxon>
        <taxon>Apicomplexa</taxon>
        <taxon>Conoidasida</taxon>
        <taxon>Coccidia</taxon>
        <taxon>Eucoccidiorida</taxon>
        <taxon>Eimeriorina</taxon>
        <taxon>Eimeriidae</taxon>
        <taxon>Eimeria</taxon>
    </lineage>
</organism>
<name>U6LYF7_9EIME</name>
<evidence type="ECO:0000256" key="1">
    <source>
        <dbReference type="SAM" id="MobiDB-lite"/>
    </source>
</evidence>
<evidence type="ECO:0000313" key="3">
    <source>
        <dbReference type="Proteomes" id="UP000030750"/>
    </source>
</evidence>
<gene>
    <name evidence="2" type="ORF">EBH_0058200</name>
</gene>
<dbReference type="Proteomes" id="UP000030750">
    <property type="component" value="Unassembled WGS sequence"/>
</dbReference>
<evidence type="ECO:0000313" key="2">
    <source>
        <dbReference type="EMBL" id="CDJ53619.1"/>
    </source>
</evidence>
<accession>U6LYF7</accession>
<dbReference type="EMBL" id="HG713371">
    <property type="protein sequence ID" value="CDJ53619.1"/>
    <property type="molecule type" value="Genomic_DNA"/>
</dbReference>
<reference evidence="2" key="1">
    <citation type="submission" date="2013-10" db="EMBL/GenBank/DDBJ databases">
        <title>Genomic analysis of the causative agents of coccidiosis in chickens.</title>
        <authorList>
            <person name="Reid A.J."/>
            <person name="Blake D."/>
            <person name="Billington K."/>
            <person name="Browne H."/>
            <person name="Dunn M."/>
            <person name="Hung S."/>
            <person name="Kawahara F."/>
            <person name="Miranda-Saavedra D."/>
            <person name="Mourier T."/>
            <person name="Nagra H."/>
            <person name="Otto T.D."/>
            <person name="Rawlings N."/>
            <person name="Sanchez A."/>
            <person name="Sanders M."/>
            <person name="Subramaniam C."/>
            <person name="Tay Y."/>
            <person name="Dear P."/>
            <person name="Doerig C."/>
            <person name="Gruber A."/>
            <person name="Parkinson J."/>
            <person name="Shirley M."/>
            <person name="Wan K.L."/>
            <person name="Berriman M."/>
            <person name="Tomley F."/>
            <person name="Pain A."/>
        </authorList>
    </citation>
    <scope>NUCLEOTIDE SEQUENCE [LARGE SCALE GENOMIC DNA]</scope>
    <source>
        <strain evidence="2">Houghton</strain>
    </source>
</reference>
<reference evidence="2" key="2">
    <citation type="submission" date="2013-10" db="EMBL/GenBank/DDBJ databases">
        <authorList>
            <person name="Aslett M."/>
        </authorList>
    </citation>
    <scope>NUCLEOTIDE SEQUENCE [LARGE SCALE GENOMIC DNA]</scope>
    <source>
        <strain evidence="2">Houghton</strain>
    </source>
</reference>
<sequence length="120" mass="14783">MGFEAAVCHLKDPTLQQQALLWLSLDKNENSIQEAKRILEEEKEEPLKELFCKHLVFGTQQQQQQQQILQQQQQQYQQQQQQHQQQQQQQHQQHQQHQQQQQQQHQQHQQQQQQQRQLYF</sequence>
<dbReference type="VEuPathDB" id="ToxoDB:EBH_0058200"/>
<dbReference type="AlphaFoldDB" id="U6LYF7"/>
<keyword evidence="3" id="KW-1185">Reference proteome</keyword>
<proteinExistence type="predicted"/>